<dbReference type="AlphaFoldDB" id="A0A511ZLP8"/>
<name>A0A511ZLP8_9BACI</name>
<comment type="caution">
    <text evidence="1">The sequence shown here is derived from an EMBL/GenBank/DDBJ whole genome shotgun (WGS) entry which is preliminary data.</text>
</comment>
<keyword evidence="2" id="KW-1185">Reference proteome</keyword>
<gene>
    <name evidence="1" type="ORF">OSO01_30690</name>
</gene>
<organism evidence="1 2">
    <name type="scientific">Oceanobacillus sojae</name>
    <dbReference type="NCBI Taxonomy" id="582851"/>
    <lineage>
        <taxon>Bacteria</taxon>
        <taxon>Bacillati</taxon>
        <taxon>Bacillota</taxon>
        <taxon>Bacilli</taxon>
        <taxon>Bacillales</taxon>
        <taxon>Bacillaceae</taxon>
        <taxon>Oceanobacillus</taxon>
    </lineage>
</organism>
<evidence type="ECO:0000313" key="2">
    <source>
        <dbReference type="Proteomes" id="UP000321558"/>
    </source>
</evidence>
<dbReference type="EMBL" id="BJYM01000013">
    <property type="protein sequence ID" value="GEN88330.1"/>
    <property type="molecule type" value="Genomic_DNA"/>
</dbReference>
<reference evidence="1 2" key="1">
    <citation type="submission" date="2019-07" db="EMBL/GenBank/DDBJ databases">
        <title>Whole genome shotgun sequence of Oceanobacillus sojae NBRC 105379.</title>
        <authorList>
            <person name="Hosoyama A."/>
            <person name="Uohara A."/>
            <person name="Ohji S."/>
            <person name="Ichikawa N."/>
        </authorList>
    </citation>
    <scope>NUCLEOTIDE SEQUENCE [LARGE SCALE GENOMIC DNA]</scope>
    <source>
        <strain evidence="1 2">NBRC 105379</strain>
    </source>
</reference>
<sequence length="60" mass="7190">MIFYSQTIYGSLVETFGPYFQIYIDNQNTNIKLFFNLNVRVLVTYINIIRMSKVFLRELS</sequence>
<evidence type="ECO:0000313" key="1">
    <source>
        <dbReference type="EMBL" id="GEN88330.1"/>
    </source>
</evidence>
<dbReference type="Proteomes" id="UP000321558">
    <property type="component" value="Unassembled WGS sequence"/>
</dbReference>
<accession>A0A511ZLP8</accession>
<proteinExistence type="predicted"/>
<protein>
    <submittedName>
        <fullName evidence="1">Uncharacterized protein</fullName>
    </submittedName>
</protein>